<evidence type="ECO:0000256" key="1">
    <source>
        <dbReference type="SAM" id="SignalP"/>
    </source>
</evidence>
<organism evidence="2 3">
    <name type="scientific">Methylobacterium goesingense</name>
    <dbReference type="NCBI Taxonomy" id="243690"/>
    <lineage>
        <taxon>Bacteria</taxon>
        <taxon>Pseudomonadati</taxon>
        <taxon>Pseudomonadota</taxon>
        <taxon>Alphaproteobacteria</taxon>
        <taxon>Hyphomicrobiales</taxon>
        <taxon>Methylobacteriaceae</taxon>
        <taxon>Methylobacterium</taxon>
    </lineage>
</organism>
<dbReference type="Proteomes" id="UP001549145">
    <property type="component" value="Unassembled WGS sequence"/>
</dbReference>
<dbReference type="NCBIfam" id="NF009441">
    <property type="entry name" value="PRK12798.1-3"/>
    <property type="match status" value="1"/>
</dbReference>
<keyword evidence="1" id="KW-0732">Signal</keyword>
<evidence type="ECO:0000313" key="2">
    <source>
        <dbReference type="EMBL" id="MET3690670.1"/>
    </source>
</evidence>
<dbReference type="RefSeq" id="WP_238279941.1">
    <property type="nucleotide sequence ID" value="NZ_BPQL01000069.1"/>
</dbReference>
<reference evidence="2 3" key="1">
    <citation type="submission" date="2024-06" db="EMBL/GenBank/DDBJ databases">
        <title>Genomic Encyclopedia of Type Strains, Phase IV (KMG-IV): sequencing the most valuable type-strain genomes for metagenomic binning, comparative biology and taxonomic classification.</title>
        <authorList>
            <person name="Goeker M."/>
        </authorList>
    </citation>
    <scope>NUCLEOTIDE SEQUENCE [LARGE SCALE GENOMIC DNA]</scope>
    <source>
        <strain evidence="2 3">DSM 21331</strain>
    </source>
</reference>
<name>A0ABV2KYN3_9HYPH</name>
<proteinExistence type="predicted"/>
<accession>A0ABV2KYN3</accession>
<feature type="signal peptide" evidence="1">
    <location>
        <begin position="1"/>
        <end position="21"/>
    </location>
</feature>
<gene>
    <name evidence="2" type="ORF">ABID43_000189</name>
</gene>
<comment type="caution">
    <text evidence="2">The sequence shown here is derived from an EMBL/GenBank/DDBJ whole genome shotgun (WGS) entry which is preliminary data.</text>
</comment>
<protein>
    <submittedName>
        <fullName evidence="2">Chemotaxis protein MotC</fullName>
    </submittedName>
</protein>
<feature type="chain" id="PRO_5045964433" evidence="1">
    <location>
        <begin position="22"/>
        <end position="408"/>
    </location>
</feature>
<keyword evidence="3" id="KW-1185">Reference proteome</keyword>
<evidence type="ECO:0000313" key="3">
    <source>
        <dbReference type="Proteomes" id="UP001549145"/>
    </source>
</evidence>
<sequence>MTRALVAGLWAAVLLAGPVQAADSHGGGGHGEAPAAPIEPLPVKPYTVPVELVRTLQLLQDQVALGSAQAHHGQRALLAHAEARMIALEPEVWAETVNLRAAVTFALSGGGPTLLRHLVASGKVTESDTSLVFGALAYLEGREKEARALLVKIDPLSVPVSLGAQLAMAQSALVVRDDPTQSIRLLDLARLLAPGTLVEEGALRREIFVLAQAGDLAKFEALAVQYLRRFRHSVYAGNFRQRFAGALTRLDFTGGEARFARLQAMLDEVEVEGRRELYLLVARAAVDQGKSATAVFAAERGVTLAEPGSQDALRAGLYRAAALIVVEGRFEECLDTLRAIDRARLEPGDRDLLDAALSTAREIRSAAAPSASADATPTGPRVLPVAPAIARAEGAIGRIDEIMRRSQR</sequence>
<dbReference type="EMBL" id="JBEPMM010000001">
    <property type="protein sequence ID" value="MET3690670.1"/>
    <property type="molecule type" value="Genomic_DNA"/>
</dbReference>